<feature type="transmembrane region" description="Helical" evidence="1">
    <location>
        <begin position="164"/>
        <end position="185"/>
    </location>
</feature>
<dbReference type="EMBL" id="CP076135">
    <property type="protein sequence ID" value="QWG16823.1"/>
    <property type="molecule type" value="Genomic_DNA"/>
</dbReference>
<evidence type="ECO:0000313" key="2">
    <source>
        <dbReference type="EMBL" id="QWG16823.1"/>
    </source>
</evidence>
<accession>A0A975NKH2</accession>
<dbReference type="RefSeq" id="WP_215612493.1">
    <property type="nucleotide sequence ID" value="NZ_CP076135.1"/>
</dbReference>
<feature type="transmembrane region" description="Helical" evidence="1">
    <location>
        <begin position="44"/>
        <end position="65"/>
    </location>
</feature>
<sequence length="212" mass="21953">MTHDAGSQLKREIFGLVKTGGMLLGGLAILAAVSALFANPLQVFFRLIAVASMAMLILSIVTMVLTFRRAKAIEPVALLLSLAVTVIGTLVSLWFGGRAPPLSISLAACLAGALIGAGWSLTTLLFIDNHQIRGRGTAWHLVIWGLTFAINQIGAVVFGHTPSAMTLLMLAGAGLTVGNTLGLLVRVRRVAALIPAIAVPAASQQARGGAGR</sequence>
<feature type="transmembrane region" description="Helical" evidence="1">
    <location>
        <begin position="21"/>
        <end position="38"/>
    </location>
</feature>
<keyword evidence="1" id="KW-0472">Membrane</keyword>
<protein>
    <submittedName>
        <fullName evidence="2">Uncharacterized protein</fullName>
    </submittedName>
</protein>
<evidence type="ECO:0000256" key="1">
    <source>
        <dbReference type="SAM" id="Phobius"/>
    </source>
</evidence>
<organism evidence="2 3">
    <name type="scientific">Bradyrhizobium sediminis</name>
    <dbReference type="NCBI Taxonomy" id="2840469"/>
    <lineage>
        <taxon>Bacteria</taxon>
        <taxon>Pseudomonadati</taxon>
        <taxon>Pseudomonadota</taxon>
        <taxon>Alphaproteobacteria</taxon>
        <taxon>Hyphomicrobiales</taxon>
        <taxon>Nitrobacteraceae</taxon>
        <taxon>Bradyrhizobium</taxon>
    </lineage>
</organism>
<feature type="transmembrane region" description="Helical" evidence="1">
    <location>
        <begin position="77"/>
        <end position="96"/>
    </location>
</feature>
<keyword evidence="1" id="KW-0812">Transmembrane</keyword>
<dbReference type="KEGG" id="bsei:KMZ68_17755"/>
<proteinExistence type="predicted"/>
<evidence type="ECO:0000313" key="3">
    <source>
        <dbReference type="Proteomes" id="UP000680805"/>
    </source>
</evidence>
<reference evidence="2" key="1">
    <citation type="submission" date="2021-06" db="EMBL/GenBank/DDBJ databases">
        <title>Bradyrhizobium sp. S2-11-2 Genome sequencing.</title>
        <authorList>
            <person name="Jin L."/>
        </authorList>
    </citation>
    <scope>NUCLEOTIDE SEQUENCE</scope>
    <source>
        <strain evidence="2">S2-11-2</strain>
    </source>
</reference>
<feature type="transmembrane region" description="Helical" evidence="1">
    <location>
        <begin position="139"/>
        <end position="158"/>
    </location>
</feature>
<feature type="transmembrane region" description="Helical" evidence="1">
    <location>
        <begin position="102"/>
        <end position="127"/>
    </location>
</feature>
<dbReference type="AlphaFoldDB" id="A0A975NKH2"/>
<keyword evidence="1" id="KW-1133">Transmembrane helix</keyword>
<dbReference type="Proteomes" id="UP000680805">
    <property type="component" value="Chromosome"/>
</dbReference>
<gene>
    <name evidence="2" type="ORF">KMZ68_17755</name>
</gene>
<name>A0A975NKH2_9BRAD</name>